<dbReference type="AlphaFoldDB" id="A0A0W8F2G8"/>
<protein>
    <submittedName>
        <fullName evidence="1">Uncharacterized protein</fullName>
    </submittedName>
</protein>
<proteinExistence type="predicted"/>
<evidence type="ECO:0000313" key="1">
    <source>
        <dbReference type="EMBL" id="KUG14579.1"/>
    </source>
</evidence>
<gene>
    <name evidence="1" type="ORF">ASZ90_015775</name>
</gene>
<dbReference type="EMBL" id="LNQE01001641">
    <property type="protein sequence ID" value="KUG14579.1"/>
    <property type="molecule type" value="Genomic_DNA"/>
</dbReference>
<sequence>MAGGLTASIFFWCREPRRSLYRRDVLCPSSESLPHLS</sequence>
<organism evidence="1">
    <name type="scientific">hydrocarbon metagenome</name>
    <dbReference type="NCBI Taxonomy" id="938273"/>
    <lineage>
        <taxon>unclassified sequences</taxon>
        <taxon>metagenomes</taxon>
        <taxon>ecological metagenomes</taxon>
    </lineage>
</organism>
<reference evidence="1" key="1">
    <citation type="journal article" date="2015" name="Proc. Natl. Acad. Sci. U.S.A.">
        <title>Networks of energetic and metabolic interactions define dynamics in microbial communities.</title>
        <authorList>
            <person name="Embree M."/>
            <person name="Liu J.K."/>
            <person name="Al-Bassam M.M."/>
            <person name="Zengler K."/>
        </authorList>
    </citation>
    <scope>NUCLEOTIDE SEQUENCE</scope>
</reference>
<accession>A0A0W8F2G8</accession>
<name>A0A0W8F2G8_9ZZZZ</name>
<comment type="caution">
    <text evidence="1">The sequence shown here is derived from an EMBL/GenBank/DDBJ whole genome shotgun (WGS) entry which is preliminary data.</text>
</comment>